<evidence type="ECO:0000259" key="5">
    <source>
        <dbReference type="PROSITE" id="PS51779"/>
    </source>
</evidence>
<keyword evidence="3" id="KW-0472">Membrane</keyword>
<proteinExistence type="predicted"/>
<reference evidence="6 7" key="1">
    <citation type="submission" date="2017-05" db="EMBL/GenBank/DDBJ databases">
        <authorList>
            <person name="Varghese N."/>
            <person name="Submissions S."/>
        </authorList>
    </citation>
    <scope>NUCLEOTIDE SEQUENCE [LARGE SCALE GENOMIC DNA]</scope>
    <source>
        <strain evidence="6 7">DSM 29506</strain>
    </source>
</reference>
<dbReference type="Gene3D" id="3.10.20.310">
    <property type="entry name" value="membrane protein fhac"/>
    <property type="match status" value="1"/>
</dbReference>
<dbReference type="PANTHER" id="PTHR12815:SF42">
    <property type="entry name" value="BACTERIAL SURFACE ANTIGEN (D15) DOMAIN-CONTAINING PROTEIN"/>
    <property type="match status" value="1"/>
</dbReference>
<feature type="signal peptide" evidence="4">
    <location>
        <begin position="1"/>
        <end position="40"/>
    </location>
</feature>
<dbReference type="Proteomes" id="UP000316030">
    <property type="component" value="Unassembled WGS sequence"/>
</dbReference>
<comment type="subcellular location">
    <subcellularLocation>
        <location evidence="1">Membrane</location>
    </subcellularLocation>
</comment>
<sequence>MICPSFRTNPETAVSRPKPSFLLLSSLALSLGLCASSVSAFDALNIAVTGVKNDDLQSQLRRASLLRTAQREGVKDAQDVFSTALADYQRLLETLYAQGYYSGVIHITLDGREAANIPPLNPPAQIKTINVSVTPGPRFRFGQASVTPLPQGTQLPDQFRNGRAAKSTAVVEAVQTAVDSWRMAGYAKAQPAHQHLLANHASNRLDAQIQINPGPPVKFGQLIVTGESRVRPTRVRRIAGLPEGQSFSPKELDKAANRLRRTGAFRSVALSEGDVIGADNHMDVTANVVDEKRRRYGAGAELSSFEGLALSGFWMHRNLLGGAERLRIEGQVSGIGGTTGGLDYSLGARFERPAVFGADTKFFAHIDMESLDEEDYRSDQITVGIGATRIFSDHLEGDLGLALSHFDTRDAFGDRTFTLFSTPAALRWDHRDNILNTTSGHYVNAQLTPFVGLSGEASGAQLKFDSRIYRKLDPEARFVAAGRFQLGSVTGPALSETAPDFLFYSGGGGTVRGQPYQSLNVDLGGGNTIGGRSFVGFSGEIRAKITSAISIVGFADAGYIGSESFYDGSGEWHSGAGLGLRYDTSVGPIRLDVAAPVSGSTGDGIQVYIGIGQAF</sequence>
<dbReference type="Gene3D" id="2.40.160.50">
    <property type="entry name" value="membrane protein fhac: a member of the omp85/tpsb transporter family"/>
    <property type="match status" value="1"/>
</dbReference>
<dbReference type="GO" id="GO:0019867">
    <property type="term" value="C:outer membrane"/>
    <property type="evidence" value="ECO:0007669"/>
    <property type="project" value="InterPro"/>
</dbReference>
<evidence type="ECO:0000256" key="1">
    <source>
        <dbReference type="ARBA" id="ARBA00004370"/>
    </source>
</evidence>
<gene>
    <name evidence="6" type="ORF">SAMN06265173_10928</name>
</gene>
<protein>
    <submittedName>
        <fullName evidence="6">Autotransporter secretion outer membrane protein TamA</fullName>
    </submittedName>
</protein>
<feature type="chain" id="PRO_5021759816" evidence="4">
    <location>
        <begin position="41"/>
        <end position="615"/>
    </location>
</feature>
<evidence type="ECO:0000313" key="7">
    <source>
        <dbReference type="Proteomes" id="UP000316030"/>
    </source>
</evidence>
<dbReference type="InterPro" id="IPR039910">
    <property type="entry name" value="D15-like"/>
</dbReference>
<keyword evidence="2" id="KW-0812">Transmembrane</keyword>
<dbReference type="PANTHER" id="PTHR12815">
    <property type="entry name" value="SORTING AND ASSEMBLY MACHINERY SAMM50 PROTEIN FAMILY MEMBER"/>
    <property type="match status" value="1"/>
</dbReference>
<dbReference type="Pfam" id="PF01103">
    <property type="entry name" value="Omp85"/>
    <property type="match status" value="1"/>
</dbReference>
<dbReference type="Pfam" id="PF07244">
    <property type="entry name" value="POTRA"/>
    <property type="match status" value="1"/>
</dbReference>
<dbReference type="OrthoDB" id="9769707at2"/>
<evidence type="ECO:0000256" key="2">
    <source>
        <dbReference type="ARBA" id="ARBA00022452"/>
    </source>
</evidence>
<accession>A0A521D7Q7</accession>
<dbReference type="InterPro" id="IPR010827">
    <property type="entry name" value="BamA/TamA_POTRA"/>
</dbReference>
<keyword evidence="7" id="KW-1185">Reference proteome</keyword>
<dbReference type="EMBL" id="FXTO01000009">
    <property type="protein sequence ID" value="SMO67111.1"/>
    <property type="molecule type" value="Genomic_DNA"/>
</dbReference>
<dbReference type="PROSITE" id="PS51779">
    <property type="entry name" value="POTRA"/>
    <property type="match status" value="1"/>
</dbReference>
<dbReference type="InterPro" id="IPR000184">
    <property type="entry name" value="Bac_surfAg_D15"/>
</dbReference>
<dbReference type="AlphaFoldDB" id="A0A521D7Q7"/>
<evidence type="ECO:0000256" key="4">
    <source>
        <dbReference type="SAM" id="SignalP"/>
    </source>
</evidence>
<keyword evidence="4" id="KW-0732">Signal</keyword>
<name>A0A521D7Q7_9RHOB</name>
<keyword evidence="2" id="KW-1134">Transmembrane beta strand</keyword>
<evidence type="ECO:0000313" key="6">
    <source>
        <dbReference type="EMBL" id="SMO67111.1"/>
    </source>
</evidence>
<evidence type="ECO:0000256" key="3">
    <source>
        <dbReference type="ARBA" id="ARBA00023136"/>
    </source>
</evidence>
<organism evidence="6 7">
    <name type="scientific">Thalassovita litoralis</name>
    <dbReference type="NCBI Taxonomy" id="1010611"/>
    <lineage>
        <taxon>Bacteria</taxon>
        <taxon>Pseudomonadati</taxon>
        <taxon>Pseudomonadota</taxon>
        <taxon>Alphaproteobacteria</taxon>
        <taxon>Rhodobacterales</taxon>
        <taxon>Roseobacteraceae</taxon>
        <taxon>Thalassovita</taxon>
    </lineage>
</organism>
<feature type="domain" description="POTRA" evidence="5">
    <location>
        <begin position="217"/>
        <end position="287"/>
    </location>
</feature>
<dbReference type="InterPro" id="IPR034746">
    <property type="entry name" value="POTRA"/>
</dbReference>